<protein>
    <submittedName>
        <fullName evidence="2">Uncharacterized protein</fullName>
    </submittedName>
</protein>
<sequence>MPPRRSSGGKPASCGASRAAPVRNPPKPSTPAPPPAPVQGPRGSVIGELGATVADGLTFGTGNAVAHWAVDAVMDLRVSQHGTVTSGAPAAASTMGSVEGSDACSVQSKAFLDCMNNNGNDISKCVTTQA</sequence>
<feature type="compositionally biased region" description="Pro residues" evidence="1">
    <location>
        <begin position="23"/>
        <end position="38"/>
    </location>
</feature>
<gene>
    <name evidence="2" type="ORF">NE237_030221</name>
</gene>
<reference evidence="2" key="1">
    <citation type="journal article" date="2023" name="Plant J.">
        <title>The genome of the king protea, Protea cynaroides.</title>
        <authorList>
            <person name="Chang J."/>
            <person name="Duong T.A."/>
            <person name="Schoeman C."/>
            <person name="Ma X."/>
            <person name="Roodt D."/>
            <person name="Barker N."/>
            <person name="Li Z."/>
            <person name="Van de Peer Y."/>
            <person name="Mizrachi E."/>
        </authorList>
    </citation>
    <scope>NUCLEOTIDE SEQUENCE</scope>
    <source>
        <tissue evidence="2">Young leaves</tissue>
    </source>
</reference>
<name>A0A9Q0JUM5_9MAGN</name>
<dbReference type="GO" id="GO:0007005">
    <property type="term" value="P:mitochondrion organization"/>
    <property type="evidence" value="ECO:0007669"/>
    <property type="project" value="InterPro"/>
</dbReference>
<evidence type="ECO:0000313" key="2">
    <source>
        <dbReference type="EMBL" id="KAJ4953389.1"/>
    </source>
</evidence>
<proteinExistence type="predicted"/>
<dbReference type="Proteomes" id="UP001141806">
    <property type="component" value="Unassembled WGS sequence"/>
</dbReference>
<dbReference type="OrthoDB" id="1106148at2759"/>
<feature type="region of interest" description="Disordered" evidence="1">
    <location>
        <begin position="1"/>
        <end position="46"/>
    </location>
</feature>
<evidence type="ECO:0000256" key="1">
    <source>
        <dbReference type="SAM" id="MobiDB-lite"/>
    </source>
</evidence>
<dbReference type="PANTHER" id="PTHR13523">
    <property type="entry name" value="COILED-COIL-HELIX-COILED-COIL-HELIX DOMAIN CONTAINING 2/NUR77"/>
    <property type="match status" value="1"/>
</dbReference>
<dbReference type="InterPro" id="IPR055304">
    <property type="entry name" value="CHCHD2/10-like"/>
</dbReference>
<dbReference type="GO" id="GO:0005634">
    <property type="term" value="C:nucleus"/>
    <property type="evidence" value="ECO:0007669"/>
    <property type="project" value="TreeGrafter"/>
</dbReference>
<dbReference type="PANTHER" id="PTHR13523:SF2">
    <property type="entry name" value="COILED-COIL-HELIX-COILED-COIL-HELIX DOMAIN CONTAINING 2, ISOFORM A-RELATED"/>
    <property type="match status" value="1"/>
</dbReference>
<dbReference type="AlphaFoldDB" id="A0A9Q0JUM5"/>
<evidence type="ECO:0000313" key="3">
    <source>
        <dbReference type="Proteomes" id="UP001141806"/>
    </source>
</evidence>
<organism evidence="2 3">
    <name type="scientific">Protea cynaroides</name>
    <dbReference type="NCBI Taxonomy" id="273540"/>
    <lineage>
        <taxon>Eukaryota</taxon>
        <taxon>Viridiplantae</taxon>
        <taxon>Streptophyta</taxon>
        <taxon>Embryophyta</taxon>
        <taxon>Tracheophyta</taxon>
        <taxon>Spermatophyta</taxon>
        <taxon>Magnoliopsida</taxon>
        <taxon>Proteales</taxon>
        <taxon>Proteaceae</taxon>
        <taxon>Protea</taxon>
    </lineage>
</organism>
<keyword evidence="3" id="KW-1185">Reference proteome</keyword>
<dbReference type="EMBL" id="JAMYWD010000012">
    <property type="protein sequence ID" value="KAJ4953389.1"/>
    <property type="molecule type" value="Genomic_DNA"/>
</dbReference>
<accession>A0A9Q0JUM5</accession>
<dbReference type="GO" id="GO:0005739">
    <property type="term" value="C:mitochondrion"/>
    <property type="evidence" value="ECO:0007669"/>
    <property type="project" value="TreeGrafter"/>
</dbReference>
<comment type="caution">
    <text evidence="2">The sequence shown here is derived from an EMBL/GenBank/DDBJ whole genome shotgun (WGS) entry which is preliminary data.</text>
</comment>